<dbReference type="STRING" id="695939.SAMN00790413_06511"/>
<evidence type="ECO:0000256" key="2">
    <source>
        <dbReference type="ARBA" id="ARBA00023315"/>
    </source>
</evidence>
<dbReference type="GO" id="GO:0005840">
    <property type="term" value="C:ribosome"/>
    <property type="evidence" value="ECO:0007669"/>
    <property type="project" value="UniProtKB-KW"/>
</dbReference>
<reference evidence="4 5" key="1">
    <citation type="submission" date="2017-04" db="EMBL/GenBank/DDBJ databases">
        <authorList>
            <person name="Afonso C.L."/>
            <person name="Miller P.J."/>
            <person name="Scott M.A."/>
            <person name="Spackman E."/>
            <person name="Goraichik I."/>
            <person name="Dimitrov K.M."/>
            <person name="Suarez D.L."/>
            <person name="Swayne D.E."/>
        </authorList>
    </citation>
    <scope>NUCLEOTIDE SEQUENCE [LARGE SCALE GENOMIC DNA]</scope>
    <source>
        <strain evidence="4 5">KR-140</strain>
    </source>
</reference>
<proteinExistence type="predicted"/>
<organism evidence="4 5">
    <name type="scientific">Deinococcus hopiensis KR-140</name>
    <dbReference type="NCBI Taxonomy" id="695939"/>
    <lineage>
        <taxon>Bacteria</taxon>
        <taxon>Thermotogati</taxon>
        <taxon>Deinococcota</taxon>
        <taxon>Deinococci</taxon>
        <taxon>Deinococcales</taxon>
        <taxon>Deinococcaceae</taxon>
        <taxon>Deinococcus</taxon>
    </lineage>
</organism>
<keyword evidence="4" id="KW-0689">Ribosomal protein</keyword>
<evidence type="ECO:0000259" key="3">
    <source>
        <dbReference type="PROSITE" id="PS51186"/>
    </source>
</evidence>
<dbReference type="PROSITE" id="PS51186">
    <property type="entry name" value="GNAT"/>
    <property type="match status" value="1"/>
</dbReference>
<keyword evidence="2" id="KW-0012">Acyltransferase</keyword>
<dbReference type="Proteomes" id="UP000192582">
    <property type="component" value="Unassembled WGS sequence"/>
</dbReference>
<dbReference type="Gene3D" id="3.40.630.30">
    <property type="match status" value="1"/>
</dbReference>
<dbReference type="Pfam" id="PF00583">
    <property type="entry name" value="Acetyltransf_1"/>
    <property type="match status" value="1"/>
</dbReference>
<name>A0A1W1UAS9_9DEIO</name>
<dbReference type="InterPro" id="IPR051016">
    <property type="entry name" value="Diverse_Substrate_AcTransf"/>
</dbReference>
<feature type="domain" description="N-acetyltransferase" evidence="3">
    <location>
        <begin position="25"/>
        <end position="157"/>
    </location>
</feature>
<dbReference type="AlphaFoldDB" id="A0A1W1UAS9"/>
<accession>A0A1W1UAS9</accession>
<sequence>MVHHFLPQLDLFSMPIPRQDECVSPMIRLATEQDTPQLLPLMRALAEFEHYLGVFAVDEDVLREQGFRKDPPDFHAPVAEVDETLVGMLVYYFVSFTATARPTLYIRELYVTEEARGQHVGEHLMRGAARNATARGCGSVRRTVADWNTSGQRFYER</sequence>
<dbReference type="GO" id="GO:0008080">
    <property type="term" value="F:N-acetyltransferase activity"/>
    <property type="evidence" value="ECO:0007669"/>
    <property type="project" value="TreeGrafter"/>
</dbReference>
<evidence type="ECO:0000313" key="5">
    <source>
        <dbReference type="Proteomes" id="UP000192582"/>
    </source>
</evidence>
<keyword evidence="1" id="KW-0808">Transferase</keyword>
<keyword evidence="5" id="KW-1185">Reference proteome</keyword>
<protein>
    <submittedName>
        <fullName evidence="4">Ribosomal protein S18 acetylase RimI</fullName>
    </submittedName>
</protein>
<evidence type="ECO:0000313" key="4">
    <source>
        <dbReference type="EMBL" id="SMB78150.1"/>
    </source>
</evidence>
<keyword evidence="4" id="KW-0687">Ribonucleoprotein</keyword>
<evidence type="ECO:0000256" key="1">
    <source>
        <dbReference type="ARBA" id="ARBA00022679"/>
    </source>
</evidence>
<dbReference type="PANTHER" id="PTHR10545">
    <property type="entry name" value="DIAMINE N-ACETYLTRANSFERASE"/>
    <property type="match status" value="1"/>
</dbReference>
<dbReference type="CDD" id="cd04301">
    <property type="entry name" value="NAT_SF"/>
    <property type="match status" value="1"/>
</dbReference>
<dbReference type="SUPFAM" id="SSF55729">
    <property type="entry name" value="Acyl-CoA N-acyltransferases (Nat)"/>
    <property type="match status" value="1"/>
</dbReference>
<dbReference type="EMBL" id="FWWU01000002">
    <property type="protein sequence ID" value="SMB78150.1"/>
    <property type="molecule type" value="Genomic_DNA"/>
</dbReference>
<dbReference type="PANTHER" id="PTHR10545:SF29">
    <property type="entry name" value="GH14572P-RELATED"/>
    <property type="match status" value="1"/>
</dbReference>
<gene>
    <name evidence="4" type="ORF">SAMN00790413_06511</name>
</gene>
<dbReference type="InterPro" id="IPR000182">
    <property type="entry name" value="GNAT_dom"/>
</dbReference>
<dbReference type="InterPro" id="IPR016181">
    <property type="entry name" value="Acyl_CoA_acyltransferase"/>
</dbReference>